<dbReference type="GO" id="GO:0009372">
    <property type="term" value="P:quorum sensing"/>
    <property type="evidence" value="ECO:0007669"/>
    <property type="project" value="UniProtKB-UniRule"/>
</dbReference>
<organism evidence="3 5">
    <name type="scientific">Duganella violaceipulchra</name>
    <dbReference type="NCBI Taxonomy" id="2849652"/>
    <lineage>
        <taxon>Bacteria</taxon>
        <taxon>Pseudomonadati</taxon>
        <taxon>Pseudomonadota</taxon>
        <taxon>Betaproteobacteria</taxon>
        <taxon>Burkholderiales</taxon>
        <taxon>Oxalobacteraceae</taxon>
        <taxon>Telluria group</taxon>
        <taxon>Duganella</taxon>
    </lineage>
</organism>
<dbReference type="Pfam" id="PF00765">
    <property type="entry name" value="Autoind_synth"/>
    <property type="match status" value="1"/>
</dbReference>
<protein>
    <submittedName>
        <fullName evidence="4">Acyl homoserine lactone synthase</fullName>
        <ecNumber evidence="4">2.3.1.184</ecNumber>
    </submittedName>
    <submittedName>
        <fullName evidence="3">GNAT family N-acetyltransferase</fullName>
        <ecNumber evidence="3">2.3.1.-</ecNumber>
    </submittedName>
</protein>
<evidence type="ECO:0000313" key="5">
    <source>
        <dbReference type="Proteomes" id="UP001155901"/>
    </source>
</evidence>
<evidence type="ECO:0000256" key="2">
    <source>
        <dbReference type="PROSITE-ProRule" id="PRU00533"/>
    </source>
</evidence>
<proteinExistence type="inferred from homology"/>
<dbReference type="GO" id="GO:0061579">
    <property type="term" value="F:N-acyl homoserine lactone synthase activity"/>
    <property type="evidence" value="ECO:0007669"/>
    <property type="project" value="UniProtKB-EC"/>
</dbReference>
<keyword evidence="6" id="KW-1185">Reference proteome</keyword>
<dbReference type="AlphaFoldDB" id="A0AA41H734"/>
<keyword evidence="2" id="KW-0673">Quorum sensing</keyword>
<keyword evidence="3" id="KW-0012">Acyltransferase</keyword>
<gene>
    <name evidence="3" type="ORF">KVP70_00350</name>
    <name evidence="4" type="ORF">L1274_000509</name>
</gene>
<reference evidence="4" key="2">
    <citation type="submission" date="2022-03" db="EMBL/GenBank/DDBJ databases">
        <title>Genome Encyclopedia of Bacteria and Archaea VI: Functional Genomics of Type Strains.</title>
        <authorList>
            <person name="Whitman W."/>
        </authorList>
    </citation>
    <scope>NUCLEOTIDE SEQUENCE</scope>
    <source>
        <strain evidence="4">HSC-15S17</strain>
    </source>
</reference>
<keyword evidence="2" id="KW-0071">Autoinducer synthesis</keyword>
<dbReference type="InterPro" id="IPR018311">
    <property type="entry name" value="Autoind_synth_CS"/>
</dbReference>
<dbReference type="EC" id="2.3.1.184" evidence="4"/>
<dbReference type="GO" id="GO:0007165">
    <property type="term" value="P:signal transduction"/>
    <property type="evidence" value="ECO:0007669"/>
    <property type="project" value="TreeGrafter"/>
</dbReference>
<dbReference type="InterPro" id="IPR001690">
    <property type="entry name" value="Autoind_synthase"/>
</dbReference>
<dbReference type="PANTHER" id="PTHR39322">
    <property type="entry name" value="ACYL-HOMOSERINE-LACTONE SYNTHASE"/>
    <property type="match status" value="1"/>
</dbReference>
<dbReference type="EMBL" id="JAHTGR010000001">
    <property type="protein sequence ID" value="MBV6319367.1"/>
    <property type="molecule type" value="Genomic_DNA"/>
</dbReference>
<evidence type="ECO:0000256" key="1">
    <source>
        <dbReference type="ARBA" id="ARBA00022679"/>
    </source>
</evidence>
<dbReference type="EMBL" id="JALJZU010000001">
    <property type="protein sequence ID" value="MCP2006821.1"/>
    <property type="molecule type" value="Genomic_DNA"/>
</dbReference>
<evidence type="ECO:0000313" key="3">
    <source>
        <dbReference type="EMBL" id="MBV6319367.1"/>
    </source>
</evidence>
<evidence type="ECO:0000313" key="4">
    <source>
        <dbReference type="EMBL" id="MCP2006821.1"/>
    </source>
</evidence>
<dbReference type="PROSITE" id="PS00949">
    <property type="entry name" value="AUTOINDUCER_SYNTH_1"/>
    <property type="match status" value="1"/>
</dbReference>
<comment type="similarity">
    <text evidence="2">Belongs to the autoinducer synthase family.</text>
</comment>
<sequence length="193" mass="21895">MASMIQIGARDSFKTIDLRSIYQLRAKVFQGRLGWEVAVLGGMEVDGYDALDPYYMMIRDDTQRFCGCWRLLPTTGPYMLKDTFPELLHGKQAPEDEQVWELSRFAIESGRDSSFGFAEHAMNAMREVVRFADENGIAKYVTVTTTAIERLLRHAGIEMTRFGPPIRVGVEDAVALEIHLGQKTHTALFDTFH</sequence>
<dbReference type="Proteomes" id="UP001155901">
    <property type="component" value="Unassembled WGS sequence"/>
</dbReference>
<dbReference type="PROSITE" id="PS51187">
    <property type="entry name" value="AUTOINDUCER_SYNTH_2"/>
    <property type="match status" value="1"/>
</dbReference>
<evidence type="ECO:0000313" key="6">
    <source>
        <dbReference type="Proteomes" id="UP001162889"/>
    </source>
</evidence>
<dbReference type="EC" id="2.3.1.-" evidence="3"/>
<keyword evidence="1 3" id="KW-0808">Transferase</keyword>
<comment type="caution">
    <text evidence="3">The sequence shown here is derived from an EMBL/GenBank/DDBJ whole genome shotgun (WGS) entry which is preliminary data.</text>
</comment>
<dbReference type="RefSeq" id="WP_217940044.1">
    <property type="nucleotide sequence ID" value="NZ_JAHTGR010000001.1"/>
</dbReference>
<name>A0AA41H734_9BURK</name>
<reference evidence="3" key="1">
    <citation type="submission" date="2021-07" db="EMBL/GenBank/DDBJ databases">
        <title>Characterization of violacein-producing bacteria and related species.</title>
        <authorList>
            <person name="Wilson H.S."/>
            <person name="De Leon M.E."/>
        </authorList>
    </citation>
    <scope>NUCLEOTIDE SEQUENCE</scope>
    <source>
        <strain evidence="3">HSC-15S17</strain>
    </source>
</reference>
<accession>A0AA41H734</accession>
<dbReference type="Proteomes" id="UP001162889">
    <property type="component" value="Unassembled WGS sequence"/>
</dbReference>
<dbReference type="PANTHER" id="PTHR39322:SF1">
    <property type="entry name" value="ISOVALERYL-HOMOSERINE LACTONE SYNTHASE"/>
    <property type="match status" value="1"/>
</dbReference>